<evidence type="ECO:0000256" key="1">
    <source>
        <dbReference type="ARBA" id="ARBA00022448"/>
    </source>
</evidence>
<dbReference type="Gene3D" id="3.40.50.300">
    <property type="entry name" value="P-loop containing nucleotide triphosphate hydrolases"/>
    <property type="match status" value="1"/>
</dbReference>
<evidence type="ECO:0000256" key="6">
    <source>
        <dbReference type="ARBA" id="ARBA00023136"/>
    </source>
</evidence>
<dbReference type="SUPFAM" id="SSF52540">
    <property type="entry name" value="P-loop containing nucleoside triphosphate hydrolases"/>
    <property type="match status" value="1"/>
</dbReference>
<keyword evidence="5" id="KW-1278">Translocase</keyword>
<feature type="domain" description="ABC transporter" evidence="7">
    <location>
        <begin position="7"/>
        <end position="204"/>
    </location>
</feature>
<evidence type="ECO:0000256" key="2">
    <source>
        <dbReference type="ARBA" id="ARBA00022741"/>
    </source>
</evidence>
<dbReference type="Proteomes" id="UP000184517">
    <property type="component" value="Unassembled WGS sequence"/>
</dbReference>
<dbReference type="SMART" id="SM00382">
    <property type="entry name" value="AAA"/>
    <property type="match status" value="1"/>
</dbReference>
<sequence>MQSSASLTISDLWIERGERDLCKGLSFSVQSGDVVRILGENGAGKSSLLKVIAGVLSPLEGQILYSGEDVTLDRNPLQQDAIYLGHSIGVKSLLTVAENLRWYCPDVSTSMLYSVLTQLGLIDQVDVPVKKLSAGQARRVALARLWLNKKTLWLLDEPFASLDVRGVALLEERIQQHVLLGGLVILTTHQDLLSIALRDVALLL</sequence>
<reference evidence="9" key="1">
    <citation type="submission" date="2016-11" db="EMBL/GenBank/DDBJ databases">
        <authorList>
            <person name="Varghese N."/>
            <person name="Submissions S."/>
        </authorList>
    </citation>
    <scope>NUCLEOTIDE SEQUENCE [LARGE SCALE GENOMIC DNA]</scope>
    <source>
        <strain evidence="9">DSM 16579</strain>
    </source>
</reference>
<evidence type="ECO:0000256" key="3">
    <source>
        <dbReference type="ARBA" id="ARBA00022748"/>
    </source>
</evidence>
<dbReference type="OrthoDB" id="9800654at2"/>
<dbReference type="InterPro" id="IPR003439">
    <property type="entry name" value="ABC_transporter-like_ATP-bd"/>
</dbReference>
<dbReference type="PROSITE" id="PS00211">
    <property type="entry name" value="ABC_TRANSPORTER_1"/>
    <property type="match status" value="1"/>
</dbReference>
<keyword evidence="1" id="KW-0813">Transport</keyword>
<keyword evidence="6" id="KW-0472">Membrane</keyword>
<evidence type="ECO:0000313" key="8">
    <source>
        <dbReference type="EMBL" id="SHG40762.1"/>
    </source>
</evidence>
<keyword evidence="9" id="KW-1185">Reference proteome</keyword>
<dbReference type="NCBIfam" id="TIGR01189">
    <property type="entry name" value="ccmA"/>
    <property type="match status" value="1"/>
</dbReference>
<protein>
    <submittedName>
        <fullName evidence="8">Heme exporter protein A</fullName>
    </submittedName>
</protein>
<dbReference type="Pfam" id="PF00005">
    <property type="entry name" value="ABC_tran"/>
    <property type="match status" value="1"/>
</dbReference>
<dbReference type="PANTHER" id="PTHR43499:SF1">
    <property type="entry name" value="ABC TRANSPORTER I FAMILY MEMBER 1"/>
    <property type="match status" value="1"/>
</dbReference>
<dbReference type="NCBIfam" id="NF010061">
    <property type="entry name" value="PRK13538.1"/>
    <property type="match status" value="1"/>
</dbReference>
<evidence type="ECO:0000313" key="9">
    <source>
        <dbReference type="Proteomes" id="UP000184517"/>
    </source>
</evidence>
<evidence type="ECO:0000256" key="5">
    <source>
        <dbReference type="ARBA" id="ARBA00022967"/>
    </source>
</evidence>
<name>A0A1M5JJM1_9GAMM</name>
<proteinExistence type="predicted"/>
<accession>A0A1M5JJM1</accession>
<keyword evidence="2" id="KW-0547">Nucleotide-binding</keyword>
<dbReference type="EMBL" id="FQVF01000021">
    <property type="protein sequence ID" value="SHG40762.1"/>
    <property type="molecule type" value="Genomic_DNA"/>
</dbReference>
<dbReference type="GO" id="GO:0005524">
    <property type="term" value="F:ATP binding"/>
    <property type="evidence" value="ECO:0007669"/>
    <property type="project" value="UniProtKB-KW"/>
</dbReference>
<dbReference type="PANTHER" id="PTHR43499">
    <property type="entry name" value="ABC TRANSPORTER I FAMILY MEMBER 1"/>
    <property type="match status" value="1"/>
</dbReference>
<dbReference type="InterPro" id="IPR017871">
    <property type="entry name" value="ABC_transporter-like_CS"/>
</dbReference>
<dbReference type="PROSITE" id="PS50893">
    <property type="entry name" value="ABC_TRANSPORTER_2"/>
    <property type="match status" value="1"/>
</dbReference>
<keyword evidence="4" id="KW-0067">ATP-binding</keyword>
<evidence type="ECO:0000256" key="4">
    <source>
        <dbReference type="ARBA" id="ARBA00022840"/>
    </source>
</evidence>
<gene>
    <name evidence="8" type="ORF">SAMN02745753_03862</name>
</gene>
<dbReference type="STRING" id="1122206.SAMN02745753_03862"/>
<organism evidence="8 9">
    <name type="scientific">Marinomonas polaris DSM 16579</name>
    <dbReference type="NCBI Taxonomy" id="1122206"/>
    <lineage>
        <taxon>Bacteria</taxon>
        <taxon>Pseudomonadati</taxon>
        <taxon>Pseudomonadota</taxon>
        <taxon>Gammaproteobacteria</taxon>
        <taxon>Oceanospirillales</taxon>
        <taxon>Oceanospirillaceae</taxon>
        <taxon>Marinomonas</taxon>
    </lineage>
</organism>
<dbReference type="GO" id="GO:0022857">
    <property type="term" value="F:transmembrane transporter activity"/>
    <property type="evidence" value="ECO:0007669"/>
    <property type="project" value="InterPro"/>
</dbReference>
<keyword evidence="3" id="KW-0201">Cytochrome c-type biogenesis</keyword>
<dbReference type="AlphaFoldDB" id="A0A1M5JJM1"/>
<evidence type="ECO:0000259" key="7">
    <source>
        <dbReference type="PROSITE" id="PS50893"/>
    </source>
</evidence>
<dbReference type="GO" id="GO:0016887">
    <property type="term" value="F:ATP hydrolysis activity"/>
    <property type="evidence" value="ECO:0007669"/>
    <property type="project" value="InterPro"/>
</dbReference>
<dbReference type="RefSeq" id="WP_072841277.1">
    <property type="nucleotide sequence ID" value="NZ_FQVF01000021.1"/>
</dbReference>
<dbReference type="InterPro" id="IPR005895">
    <property type="entry name" value="ABC_transptr_haem_export_CcmA"/>
</dbReference>
<dbReference type="InterPro" id="IPR003593">
    <property type="entry name" value="AAA+_ATPase"/>
</dbReference>
<dbReference type="InterPro" id="IPR027417">
    <property type="entry name" value="P-loop_NTPase"/>
</dbReference>
<dbReference type="GO" id="GO:0017004">
    <property type="term" value="P:cytochrome complex assembly"/>
    <property type="evidence" value="ECO:0007669"/>
    <property type="project" value="UniProtKB-KW"/>
</dbReference>